<dbReference type="Pfam" id="PF06073">
    <property type="entry name" value="DUF934"/>
    <property type="match status" value="1"/>
</dbReference>
<dbReference type="Proteomes" id="UP000238196">
    <property type="component" value="Unassembled WGS sequence"/>
</dbReference>
<dbReference type="PIRSF" id="PIRSF030820">
    <property type="entry name" value="UCP030820"/>
    <property type="match status" value="1"/>
</dbReference>
<proteinExistence type="predicted"/>
<reference evidence="1 2" key="1">
    <citation type="submission" date="2018-02" db="EMBL/GenBank/DDBJ databases">
        <title>novel marine gammaproteobacteria from coastal saline agro ecosystem.</title>
        <authorList>
            <person name="Krishnan R."/>
            <person name="Ramesh Kumar N."/>
        </authorList>
    </citation>
    <scope>NUCLEOTIDE SEQUENCE [LARGE SCALE GENOMIC DNA]</scope>
    <source>
        <strain evidence="1 2">228</strain>
    </source>
</reference>
<evidence type="ECO:0000313" key="2">
    <source>
        <dbReference type="Proteomes" id="UP000238196"/>
    </source>
</evidence>
<dbReference type="EMBL" id="PRLP01000058">
    <property type="protein sequence ID" value="PPC75958.1"/>
    <property type="molecule type" value="Genomic_DNA"/>
</dbReference>
<name>A0A2S5KME0_9PROT</name>
<gene>
    <name evidence="1" type="ORF">C4K68_17440</name>
</gene>
<accession>A0A2S5KME0</accession>
<dbReference type="AlphaFoldDB" id="A0A2S5KME0"/>
<evidence type="ECO:0000313" key="1">
    <source>
        <dbReference type="EMBL" id="PPC75958.1"/>
    </source>
</evidence>
<dbReference type="InterPro" id="IPR008318">
    <property type="entry name" value="UCP030820"/>
</dbReference>
<evidence type="ECO:0008006" key="3">
    <source>
        <dbReference type="Google" id="ProtNLM"/>
    </source>
</evidence>
<protein>
    <recommendedName>
        <fullName evidence="3">Oxidoreductase</fullName>
    </recommendedName>
</protein>
<sequence>MPLIINRQSQVEQVEDTWTLCLDAEAALPAGDVIVPLKRMLADANGEISSHAGRVAPLVEPADDTLTIKDLVGTLPLVAVHFPVFTDGRGFTHARILRERFGYQGEIRAVGDVTRDRLQYMARCGFDAFLIAEDRFKAEHLEALSEIGVDYQGGAYDPRPLFRRWAQ</sequence>
<comment type="caution">
    <text evidence="1">The sequence shown here is derived from an EMBL/GenBank/DDBJ whole genome shotgun (WGS) entry which is preliminary data.</text>
</comment>
<dbReference type="OrthoDB" id="9800421at2"/>
<organism evidence="1 2">
    <name type="scientific">Proteobacteria bacterium 228</name>
    <dbReference type="NCBI Taxonomy" id="2083153"/>
    <lineage>
        <taxon>Bacteria</taxon>
        <taxon>Pseudomonadati</taxon>
        <taxon>Pseudomonadota</taxon>
    </lineage>
</organism>